<dbReference type="PANTHER" id="PTHR34203:SF15">
    <property type="entry name" value="SLL1173 PROTEIN"/>
    <property type="match status" value="1"/>
</dbReference>
<dbReference type="OrthoDB" id="7542440at2"/>
<dbReference type="PROSITE" id="PS51257">
    <property type="entry name" value="PROKAR_LIPOPROTEIN"/>
    <property type="match status" value="1"/>
</dbReference>
<keyword evidence="2" id="KW-0489">Methyltransferase</keyword>
<dbReference type="RefSeq" id="WP_131835585.1">
    <property type="nucleotide sequence ID" value="NZ_SMFY01000002.1"/>
</dbReference>
<dbReference type="Gene3D" id="3.90.550.10">
    <property type="entry name" value="Spore Coat Polysaccharide Biosynthesis Protein SpsA, Chain A"/>
    <property type="match status" value="1"/>
</dbReference>
<dbReference type="NCBIfam" id="TIGR01444">
    <property type="entry name" value="fkbM_fam"/>
    <property type="match status" value="1"/>
</dbReference>
<evidence type="ECO:0000259" key="1">
    <source>
        <dbReference type="Pfam" id="PF05050"/>
    </source>
</evidence>
<keyword evidence="2" id="KW-0808">Transferase</keyword>
<dbReference type="InterPro" id="IPR029063">
    <property type="entry name" value="SAM-dependent_MTases_sf"/>
</dbReference>
<proteinExistence type="predicted"/>
<evidence type="ECO:0000313" key="3">
    <source>
        <dbReference type="Proteomes" id="UP000295030"/>
    </source>
</evidence>
<accession>A0A4R1I6V2</accession>
<dbReference type="Gene3D" id="3.40.50.150">
    <property type="entry name" value="Vaccinia Virus protein VP39"/>
    <property type="match status" value="1"/>
</dbReference>
<keyword evidence="3" id="KW-1185">Reference proteome</keyword>
<dbReference type="AlphaFoldDB" id="A0A4R1I6V2"/>
<protein>
    <submittedName>
        <fullName evidence="2">FkbM family methyltransferase</fullName>
    </submittedName>
</protein>
<dbReference type="PANTHER" id="PTHR34203">
    <property type="entry name" value="METHYLTRANSFERASE, FKBM FAMILY PROTEIN"/>
    <property type="match status" value="1"/>
</dbReference>
<dbReference type="SUPFAM" id="SSF53448">
    <property type="entry name" value="Nucleotide-diphospho-sugar transferases"/>
    <property type="match status" value="1"/>
</dbReference>
<sequence length="506" mass="57354">MSYIKPALVCIATNGFQHLWMSCIDSHKRYADRYGFDYKLITTNEYPELTPHWSKVRVCINFLSEGHDVLLIDSDAYVRATTPRFTDLLRTDSEHDIFIVNGWSGRPNSGVVVFRGGKNCTALRFLEECLSNRNKEIPEEDKVTEYGENGHFIHFLKQDQFSTKTRILDDRWNKIKPPARPDDFIIHYTGPMRPRGGAMDGCDPFFGRTNTHHSTYFSDRIGREYYRIRWVIVKVANRIPILAKFINLIGRFLIRRADISLAGTAYSAPGAIWKCECALALLEHPTTLIVRQLLTPGDVVVDGGAHIGYLTRQFARAVGSTGRVIAIEAHPENAACLRSNVQSLPVTVVENAITQENQDVYLHTGGGHSNHSLVELPHIHTTSFAVQGRRLDDILSSLDVTSVDLLKLDIEGFEIDGLRSLGPYLSEGRIRYMLIEISPDIMKQRDIGVDAISSFLYEHGFILREIRDDHTIGPRGFVNTQATQNYIAANESGWTYLLNRINIYRK</sequence>
<dbReference type="Pfam" id="PF05050">
    <property type="entry name" value="Methyltransf_21"/>
    <property type="match status" value="1"/>
</dbReference>
<comment type="caution">
    <text evidence="2">The sequence shown here is derived from an EMBL/GenBank/DDBJ whole genome shotgun (WGS) entry which is preliminary data.</text>
</comment>
<name>A0A4R1I6V2_ANCAQ</name>
<evidence type="ECO:0000313" key="2">
    <source>
        <dbReference type="EMBL" id="TCK28429.1"/>
    </source>
</evidence>
<feature type="domain" description="Methyltransferase FkbM" evidence="1">
    <location>
        <begin position="302"/>
        <end position="462"/>
    </location>
</feature>
<dbReference type="SUPFAM" id="SSF53335">
    <property type="entry name" value="S-adenosyl-L-methionine-dependent methyltransferases"/>
    <property type="match status" value="1"/>
</dbReference>
<organism evidence="2 3">
    <name type="scientific">Ancylobacter aquaticus</name>
    <dbReference type="NCBI Taxonomy" id="100"/>
    <lineage>
        <taxon>Bacteria</taxon>
        <taxon>Pseudomonadati</taxon>
        <taxon>Pseudomonadota</taxon>
        <taxon>Alphaproteobacteria</taxon>
        <taxon>Hyphomicrobiales</taxon>
        <taxon>Xanthobacteraceae</taxon>
        <taxon>Ancylobacter</taxon>
    </lineage>
</organism>
<reference evidence="2 3" key="1">
    <citation type="submission" date="2019-03" db="EMBL/GenBank/DDBJ databases">
        <title>Genomic Encyclopedia of Type Strains, Phase IV (KMG-IV): sequencing the most valuable type-strain genomes for metagenomic binning, comparative biology and taxonomic classification.</title>
        <authorList>
            <person name="Goeker M."/>
        </authorList>
    </citation>
    <scope>NUCLEOTIDE SEQUENCE [LARGE SCALE GENOMIC DNA]</scope>
    <source>
        <strain evidence="2 3">DSM 101</strain>
    </source>
</reference>
<dbReference type="InterPro" id="IPR052514">
    <property type="entry name" value="SAM-dependent_MTase"/>
</dbReference>
<dbReference type="GO" id="GO:0008168">
    <property type="term" value="F:methyltransferase activity"/>
    <property type="evidence" value="ECO:0007669"/>
    <property type="project" value="UniProtKB-KW"/>
</dbReference>
<dbReference type="EMBL" id="SMFY01000002">
    <property type="protein sequence ID" value="TCK28429.1"/>
    <property type="molecule type" value="Genomic_DNA"/>
</dbReference>
<dbReference type="InterPro" id="IPR006342">
    <property type="entry name" value="FkbM_mtfrase"/>
</dbReference>
<dbReference type="Proteomes" id="UP000295030">
    <property type="component" value="Unassembled WGS sequence"/>
</dbReference>
<dbReference type="GO" id="GO:0032259">
    <property type="term" value="P:methylation"/>
    <property type="evidence" value="ECO:0007669"/>
    <property type="project" value="UniProtKB-KW"/>
</dbReference>
<dbReference type="InterPro" id="IPR029044">
    <property type="entry name" value="Nucleotide-diphossugar_trans"/>
</dbReference>
<gene>
    <name evidence="2" type="ORF">EV667_2433</name>
</gene>